<protein>
    <submittedName>
        <fullName evidence="3">Uncharacterized protein</fullName>
    </submittedName>
</protein>
<gene>
    <name evidence="3" type="ORF">Agub_g1305</name>
</gene>
<dbReference type="EMBL" id="BMAR01000001">
    <property type="protein sequence ID" value="GFR40830.1"/>
    <property type="molecule type" value="Genomic_DNA"/>
</dbReference>
<dbReference type="Gene3D" id="3.40.50.1000">
    <property type="entry name" value="HAD superfamily/HAD-like"/>
    <property type="match status" value="1"/>
</dbReference>
<evidence type="ECO:0000313" key="3">
    <source>
        <dbReference type="EMBL" id="GFR40830.1"/>
    </source>
</evidence>
<accession>A0AAD3DFG8</accession>
<dbReference type="SFLD" id="SFLDS00003">
    <property type="entry name" value="Haloacid_Dehalogenase"/>
    <property type="match status" value="1"/>
</dbReference>
<proteinExistence type="predicted"/>
<dbReference type="InterPro" id="IPR036412">
    <property type="entry name" value="HAD-like_sf"/>
</dbReference>
<organism evidence="3 4">
    <name type="scientific">Astrephomene gubernaculifera</name>
    <dbReference type="NCBI Taxonomy" id="47775"/>
    <lineage>
        <taxon>Eukaryota</taxon>
        <taxon>Viridiplantae</taxon>
        <taxon>Chlorophyta</taxon>
        <taxon>core chlorophytes</taxon>
        <taxon>Chlorophyceae</taxon>
        <taxon>CS clade</taxon>
        <taxon>Chlamydomonadales</taxon>
        <taxon>Astrephomenaceae</taxon>
        <taxon>Astrephomene</taxon>
    </lineage>
</organism>
<evidence type="ECO:0000313" key="4">
    <source>
        <dbReference type="Proteomes" id="UP001054857"/>
    </source>
</evidence>
<dbReference type="SUPFAM" id="SSF56784">
    <property type="entry name" value="HAD-like"/>
    <property type="match status" value="1"/>
</dbReference>
<dbReference type="Pfam" id="PF00702">
    <property type="entry name" value="Hydrolase"/>
    <property type="match status" value="1"/>
</dbReference>
<comment type="caution">
    <text evidence="3">The sequence shown here is derived from an EMBL/GenBank/DDBJ whole genome shotgun (WGS) entry which is preliminary data.</text>
</comment>
<dbReference type="AlphaFoldDB" id="A0AAD3DFG8"/>
<keyword evidence="1" id="KW-0479">Metal-binding</keyword>
<evidence type="ECO:0000256" key="2">
    <source>
        <dbReference type="ARBA" id="ARBA00022801"/>
    </source>
</evidence>
<dbReference type="PANTHER" id="PTHR42896">
    <property type="entry name" value="XYLULOSE-1,5-BISPHOSPHATE (XUBP) PHOSPHATASE"/>
    <property type="match status" value="1"/>
</dbReference>
<dbReference type="SFLD" id="SFLDF00035">
    <property type="entry name" value="phosphoglycolate_phosphatase"/>
    <property type="match status" value="1"/>
</dbReference>
<dbReference type="InterPro" id="IPR006439">
    <property type="entry name" value="HAD-SF_hydro_IA"/>
</dbReference>
<sequence>MKMKPQAYQAHRVHPFAPVAPRTCTLPQRIVVAKARQLPDALLFDCDGVLVDTERDGHRISFNEAFKQKGLDHEWDVDLYGELLEIGGGKERMTKYFNDHPDREPFRSTQDPAARKALVAELHALKTALFTQLVESGAMPLRPGVARLVGEAISAGVPVAVCSTSNEKAVSSIVRVMLGPQVAEVMRVFAGDIVPKKKPDPAIYLLAARELGVDPARCVVVEDSGIGLKAAKAAGMTCIVTKSSYTAGEDFSAADAVFPSLGEDSDPDRVTLDRLCQLLEQAQANALA</sequence>
<evidence type="ECO:0000256" key="1">
    <source>
        <dbReference type="ARBA" id="ARBA00022723"/>
    </source>
</evidence>
<dbReference type="Proteomes" id="UP001054857">
    <property type="component" value="Unassembled WGS sequence"/>
</dbReference>
<keyword evidence="4" id="KW-1185">Reference proteome</keyword>
<name>A0AAD3DFG8_9CHLO</name>
<dbReference type="SFLD" id="SFLDG01129">
    <property type="entry name" value="C1.5:_HAD__Beta-PGM__Phosphata"/>
    <property type="match status" value="1"/>
</dbReference>
<dbReference type="InterPro" id="IPR044999">
    <property type="entry name" value="CbbY-like"/>
</dbReference>
<dbReference type="FunFam" id="3.40.50.1000:FF:000036">
    <property type="entry name" value="HAD family hydrolase"/>
    <property type="match status" value="1"/>
</dbReference>
<dbReference type="InterPro" id="IPR023214">
    <property type="entry name" value="HAD_sf"/>
</dbReference>
<dbReference type="PANTHER" id="PTHR42896:SF2">
    <property type="entry name" value="CBBY-LIKE PROTEIN"/>
    <property type="match status" value="1"/>
</dbReference>
<dbReference type="GO" id="GO:0016787">
    <property type="term" value="F:hydrolase activity"/>
    <property type="evidence" value="ECO:0007669"/>
    <property type="project" value="UniProtKB-KW"/>
</dbReference>
<dbReference type="NCBIfam" id="TIGR01509">
    <property type="entry name" value="HAD-SF-IA-v3"/>
    <property type="match status" value="1"/>
</dbReference>
<reference evidence="3 4" key="1">
    <citation type="journal article" date="2021" name="Sci. Rep.">
        <title>Genome sequencing of the multicellular alga Astrephomene provides insights into convergent evolution of germ-soma differentiation.</title>
        <authorList>
            <person name="Yamashita S."/>
            <person name="Yamamoto K."/>
            <person name="Matsuzaki R."/>
            <person name="Suzuki S."/>
            <person name="Yamaguchi H."/>
            <person name="Hirooka S."/>
            <person name="Minakuchi Y."/>
            <person name="Miyagishima S."/>
            <person name="Kawachi M."/>
            <person name="Toyoda A."/>
            <person name="Nozaki H."/>
        </authorList>
    </citation>
    <scope>NUCLEOTIDE SEQUENCE [LARGE SCALE GENOMIC DNA]</scope>
    <source>
        <strain evidence="3 4">NIES-4017</strain>
    </source>
</reference>
<dbReference type="GO" id="GO:0046872">
    <property type="term" value="F:metal ion binding"/>
    <property type="evidence" value="ECO:0007669"/>
    <property type="project" value="UniProtKB-KW"/>
</dbReference>
<dbReference type="SFLD" id="SFLDG01135">
    <property type="entry name" value="C1.5.6:_HAD__Beta-PGM__Phospha"/>
    <property type="match status" value="1"/>
</dbReference>
<dbReference type="InterPro" id="IPR023198">
    <property type="entry name" value="PGP-like_dom2"/>
</dbReference>
<dbReference type="Gene3D" id="1.10.150.240">
    <property type="entry name" value="Putative phosphatase, domain 2"/>
    <property type="match status" value="1"/>
</dbReference>
<keyword evidence="2" id="KW-0378">Hydrolase</keyword>